<gene>
    <name evidence="10" type="ORF">OMAG_001870</name>
</gene>
<organism evidence="10 11">
    <name type="scientific">Candidatus Omnitrophus magneticus</name>
    <dbReference type="NCBI Taxonomy" id="1609969"/>
    <lineage>
        <taxon>Bacteria</taxon>
        <taxon>Pseudomonadati</taxon>
        <taxon>Candidatus Omnitrophota</taxon>
        <taxon>Candidatus Omnitrophus</taxon>
    </lineage>
</organism>
<evidence type="ECO:0000313" key="10">
    <source>
        <dbReference type="EMBL" id="KJJ84261.1"/>
    </source>
</evidence>
<dbReference type="InterPro" id="IPR036188">
    <property type="entry name" value="FAD/NAD-bd_sf"/>
</dbReference>
<reference evidence="10 11" key="1">
    <citation type="submission" date="2015-02" db="EMBL/GenBank/DDBJ databases">
        <title>Single-cell genomics of uncultivated deep-branching MTB reveals a conserved set of magnetosome genes.</title>
        <authorList>
            <person name="Kolinko S."/>
            <person name="Richter M."/>
            <person name="Glockner F.O."/>
            <person name="Brachmann A."/>
            <person name="Schuler D."/>
        </authorList>
    </citation>
    <scope>NUCLEOTIDE SEQUENCE [LARGE SCALE GENOMIC DNA]</scope>
    <source>
        <strain evidence="10">SKK-01</strain>
    </source>
</reference>
<evidence type="ECO:0000256" key="8">
    <source>
        <dbReference type="RuleBase" id="RU003881"/>
    </source>
</evidence>
<keyword evidence="8" id="KW-0521">NADP</keyword>
<dbReference type="PANTHER" id="PTHR48105">
    <property type="entry name" value="THIOREDOXIN REDUCTASE 1-RELATED-RELATED"/>
    <property type="match status" value="1"/>
</dbReference>
<dbReference type="InterPro" id="IPR008255">
    <property type="entry name" value="Pyr_nucl-diS_OxRdtase_2_AS"/>
</dbReference>
<dbReference type="Pfam" id="PF07992">
    <property type="entry name" value="Pyr_redox_2"/>
    <property type="match status" value="1"/>
</dbReference>
<evidence type="ECO:0000256" key="2">
    <source>
        <dbReference type="ARBA" id="ARBA00022630"/>
    </source>
</evidence>
<dbReference type="SUPFAM" id="SSF51905">
    <property type="entry name" value="FAD/NAD(P)-binding domain"/>
    <property type="match status" value="1"/>
</dbReference>
<dbReference type="InterPro" id="IPR050097">
    <property type="entry name" value="Ferredoxin-NADP_redctase_2"/>
</dbReference>
<keyword evidence="11" id="KW-1185">Reference proteome</keyword>
<comment type="similarity">
    <text evidence="1 7">Belongs to the class-II pyridine nucleotide-disulfide oxidoreductase family.</text>
</comment>
<evidence type="ECO:0000256" key="7">
    <source>
        <dbReference type="RuleBase" id="RU003880"/>
    </source>
</evidence>
<keyword evidence="5" id="KW-1015">Disulfide bond</keyword>
<accession>A0A0F0CRX9</accession>
<comment type="catalytic activity">
    <reaction evidence="7">
        <text>[thioredoxin]-dithiol + NADP(+) = [thioredoxin]-disulfide + NADPH + H(+)</text>
        <dbReference type="Rhea" id="RHEA:20345"/>
        <dbReference type="Rhea" id="RHEA-COMP:10698"/>
        <dbReference type="Rhea" id="RHEA-COMP:10700"/>
        <dbReference type="ChEBI" id="CHEBI:15378"/>
        <dbReference type="ChEBI" id="CHEBI:29950"/>
        <dbReference type="ChEBI" id="CHEBI:50058"/>
        <dbReference type="ChEBI" id="CHEBI:57783"/>
        <dbReference type="ChEBI" id="CHEBI:58349"/>
        <dbReference type="EC" id="1.8.1.9"/>
    </reaction>
</comment>
<dbReference type="NCBIfam" id="TIGR01292">
    <property type="entry name" value="TRX_reduct"/>
    <property type="match status" value="1"/>
</dbReference>
<dbReference type="PATRIC" id="fig|1609969.3.peg.1997"/>
<keyword evidence="3 7" id="KW-0274">FAD</keyword>
<evidence type="ECO:0000313" key="11">
    <source>
        <dbReference type="Proteomes" id="UP000033428"/>
    </source>
</evidence>
<evidence type="ECO:0000256" key="6">
    <source>
        <dbReference type="ARBA" id="ARBA00023284"/>
    </source>
</evidence>
<sequence>MTKNIPDNIYDVVIIGGGPAGLTAGLYATRARLKTCLIESYSIMSQATMTEIIENYPAIEKIGGFDIIYKMKEQAKSFGLQEASGNVTEIIPEGATDLYFTIKSDSGNYSAFSVIIASGASSKKLNIAGEKEFTGKGVSYCATCDGAFFKNKNIAVIGGGDTAVEEAIFLTRFGQKVTIIHRRDKLRATKIIQERAFNNEKISFIWDSIVDEIKGKEKVEEIILKNVKTGEKINVSCDGVFIFTGWEPNTGFARGLVDMDENGGILVNANMATSRKGIFAAGDCAKRPLHQVITACGDGAIAGNSVYKFIEDIKNIEI</sequence>
<feature type="domain" description="FAD/NAD(P)-binding" evidence="9">
    <location>
        <begin position="10"/>
        <end position="298"/>
    </location>
</feature>
<comment type="cofactor">
    <cofactor evidence="8">
        <name>FAD</name>
        <dbReference type="ChEBI" id="CHEBI:57692"/>
    </cofactor>
    <text evidence="8">Binds 1 FAD per subunit.</text>
</comment>
<evidence type="ECO:0000256" key="5">
    <source>
        <dbReference type="ARBA" id="ARBA00023157"/>
    </source>
</evidence>
<dbReference type="InterPro" id="IPR005982">
    <property type="entry name" value="Thioredox_Rdtase"/>
</dbReference>
<evidence type="ECO:0000256" key="1">
    <source>
        <dbReference type="ARBA" id="ARBA00009333"/>
    </source>
</evidence>
<dbReference type="Gene3D" id="3.50.50.60">
    <property type="entry name" value="FAD/NAD(P)-binding domain"/>
    <property type="match status" value="2"/>
</dbReference>
<dbReference type="PROSITE" id="PS00573">
    <property type="entry name" value="PYRIDINE_REDOX_2"/>
    <property type="match status" value="1"/>
</dbReference>
<proteinExistence type="inferred from homology"/>
<dbReference type="PRINTS" id="PR00469">
    <property type="entry name" value="PNDRDTASEII"/>
</dbReference>
<dbReference type="EC" id="1.8.1.9" evidence="7"/>
<dbReference type="GO" id="GO:0004791">
    <property type="term" value="F:thioredoxin-disulfide reductase (NADPH) activity"/>
    <property type="evidence" value="ECO:0007669"/>
    <property type="project" value="UniProtKB-UniRule"/>
</dbReference>
<keyword evidence="4 7" id="KW-0560">Oxidoreductase</keyword>
<evidence type="ECO:0000256" key="3">
    <source>
        <dbReference type="ARBA" id="ARBA00022827"/>
    </source>
</evidence>
<dbReference type="Proteomes" id="UP000033428">
    <property type="component" value="Unassembled WGS sequence"/>
</dbReference>
<dbReference type="GO" id="GO:0019430">
    <property type="term" value="P:removal of superoxide radicals"/>
    <property type="evidence" value="ECO:0007669"/>
    <property type="project" value="UniProtKB-UniRule"/>
</dbReference>
<protein>
    <recommendedName>
        <fullName evidence="7">Thioredoxin reductase</fullName>
        <ecNumber evidence="7">1.8.1.9</ecNumber>
    </recommendedName>
</protein>
<dbReference type="GO" id="GO:0005737">
    <property type="term" value="C:cytoplasm"/>
    <property type="evidence" value="ECO:0007669"/>
    <property type="project" value="InterPro"/>
</dbReference>
<dbReference type="PRINTS" id="PR00368">
    <property type="entry name" value="FADPNR"/>
</dbReference>
<dbReference type="AlphaFoldDB" id="A0A0F0CRX9"/>
<dbReference type="EMBL" id="JYNY01000376">
    <property type="protein sequence ID" value="KJJ84261.1"/>
    <property type="molecule type" value="Genomic_DNA"/>
</dbReference>
<comment type="caution">
    <text evidence="10">The sequence shown here is derived from an EMBL/GenBank/DDBJ whole genome shotgun (WGS) entry which is preliminary data.</text>
</comment>
<name>A0A0F0CRX9_9BACT</name>
<keyword evidence="2 7" id="KW-0285">Flavoprotein</keyword>
<evidence type="ECO:0000256" key="4">
    <source>
        <dbReference type="ARBA" id="ARBA00023002"/>
    </source>
</evidence>
<comment type="subunit">
    <text evidence="7">Homodimer.</text>
</comment>
<dbReference type="InterPro" id="IPR023753">
    <property type="entry name" value="FAD/NAD-binding_dom"/>
</dbReference>
<keyword evidence="6 7" id="KW-0676">Redox-active center</keyword>
<evidence type="ECO:0000259" key="9">
    <source>
        <dbReference type="Pfam" id="PF07992"/>
    </source>
</evidence>